<dbReference type="EC" id="1.7.1.17" evidence="6"/>
<evidence type="ECO:0000256" key="5">
    <source>
        <dbReference type="ARBA" id="ARBA00048542"/>
    </source>
</evidence>
<dbReference type="SUPFAM" id="SSF52218">
    <property type="entry name" value="Flavoproteins"/>
    <property type="match status" value="1"/>
</dbReference>
<evidence type="ECO:0000259" key="7">
    <source>
        <dbReference type="Pfam" id="PF02525"/>
    </source>
</evidence>
<comment type="catalytic activity">
    <reaction evidence="5">
        <text>N,N-dimethyl-1,4-phenylenediamine + anthranilate + 2 NAD(+) = 2-(4-dimethylaminophenyl)diazenylbenzoate + 2 NADH + 2 H(+)</text>
        <dbReference type="Rhea" id="RHEA:55872"/>
        <dbReference type="ChEBI" id="CHEBI:15378"/>
        <dbReference type="ChEBI" id="CHEBI:15783"/>
        <dbReference type="ChEBI" id="CHEBI:16567"/>
        <dbReference type="ChEBI" id="CHEBI:57540"/>
        <dbReference type="ChEBI" id="CHEBI:57945"/>
        <dbReference type="ChEBI" id="CHEBI:71579"/>
        <dbReference type="EC" id="1.7.1.17"/>
    </reaction>
    <physiologicalReaction direction="right-to-left" evidence="5">
        <dbReference type="Rhea" id="RHEA:55874"/>
    </physiologicalReaction>
</comment>
<keyword evidence="2 6" id="KW-0288">FMN</keyword>
<protein>
    <recommendedName>
        <fullName evidence="6">FMN dependent NADH:quinone oxidoreductase</fullName>
        <ecNumber evidence="6">1.6.5.-</ecNumber>
    </recommendedName>
    <alternativeName>
        <fullName evidence="6">Azo-dye reductase</fullName>
    </alternativeName>
    <alternativeName>
        <fullName evidence="6">FMN-dependent NADH-azo compound oxidoreductase</fullName>
    </alternativeName>
    <alternativeName>
        <fullName evidence="6">FMN-dependent NADH-azoreductase</fullName>
        <ecNumber evidence="6">1.7.1.17</ecNumber>
    </alternativeName>
</protein>
<accession>A0ABP9ZYC4</accession>
<comment type="subunit">
    <text evidence="6">Homodimer.</text>
</comment>
<dbReference type="InterPro" id="IPR023048">
    <property type="entry name" value="NADH:quinone_OxRdtase_FMN_depd"/>
</dbReference>
<proteinExistence type="inferred from homology"/>
<reference evidence="8 9" key="1">
    <citation type="submission" date="2024-04" db="EMBL/GenBank/DDBJ databases">
        <title>Draft genome sequence of Thalassolituus maritimus NBRC 116585.</title>
        <authorList>
            <person name="Miyakawa T."/>
            <person name="Kusuya Y."/>
            <person name="Miura T."/>
        </authorList>
    </citation>
    <scope>NUCLEOTIDE SEQUENCE [LARGE SCALE GENOMIC DNA]</scope>
    <source>
        <strain evidence="8 9">5NW40-0001</strain>
    </source>
</reference>
<evidence type="ECO:0000256" key="1">
    <source>
        <dbReference type="ARBA" id="ARBA00022630"/>
    </source>
</evidence>
<keyword evidence="4 6" id="KW-0520">NAD</keyword>
<comment type="function">
    <text evidence="6">Also exhibits azoreductase activity. Catalyzes the reductive cleavage of the azo bond in aromatic azo compounds to the corresponding amines.</text>
</comment>
<comment type="caution">
    <text evidence="8">The sequence shown here is derived from an EMBL/GenBank/DDBJ whole genome shotgun (WGS) entry which is preliminary data.</text>
</comment>
<feature type="binding site" evidence="6">
    <location>
        <position position="10"/>
    </location>
    <ligand>
        <name>FMN</name>
        <dbReference type="ChEBI" id="CHEBI:58210"/>
    </ligand>
</feature>
<dbReference type="PANTHER" id="PTHR43741:SF2">
    <property type="entry name" value="FMN-DEPENDENT NADH:QUINONE OXIDOREDUCTASE"/>
    <property type="match status" value="1"/>
</dbReference>
<comment type="similarity">
    <text evidence="6">Belongs to the azoreductase type 1 family.</text>
</comment>
<dbReference type="InterPro" id="IPR029039">
    <property type="entry name" value="Flavoprotein-like_sf"/>
</dbReference>
<dbReference type="Proteomes" id="UP001481413">
    <property type="component" value="Unassembled WGS sequence"/>
</dbReference>
<gene>
    <name evidence="6" type="primary">azoR</name>
    <name evidence="8" type="ORF">NBRC116585_12420</name>
</gene>
<sequence>MTNILRVDSSMRTEGSVSRDLADKLVEQLSNANTQVTVRDLAKGISLIDENWIGANFTDPAERSEEQKGFLAASDELVGELHDADTIVITAPVYNFHVPAALKAWIDMVARARETFRYTENGPEGLLKGKKAYVIVTSGGTVLDSEYDFVSGYLKHVLGFIGITDVSFIDGSGLMLDATKADKAAAEIAEVA</sequence>
<dbReference type="InterPro" id="IPR003680">
    <property type="entry name" value="Flavodoxin_fold"/>
</dbReference>
<dbReference type="Pfam" id="PF02525">
    <property type="entry name" value="Flavodoxin_2"/>
    <property type="match status" value="1"/>
</dbReference>
<evidence type="ECO:0000256" key="2">
    <source>
        <dbReference type="ARBA" id="ARBA00022643"/>
    </source>
</evidence>
<organism evidence="8 9">
    <name type="scientific">Thalassolituus maritimus</name>
    <dbReference type="NCBI Taxonomy" id="484498"/>
    <lineage>
        <taxon>Bacteria</taxon>
        <taxon>Pseudomonadati</taxon>
        <taxon>Pseudomonadota</taxon>
        <taxon>Gammaproteobacteria</taxon>
        <taxon>Oceanospirillales</taxon>
        <taxon>Oceanospirillaceae</taxon>
        <taxon>Thalassolituus</taxon>
    </lineage>
</organism>
<comment type="caution">
    <text evidence="6">Lacks conserved residue(s) required for the propagation of feature annotation.</text>
</comment>
<evidence type="ECO:0000256" key="3">
    <source>
        <dbReference type="ARBA" id="ARBA00023002"/>
    </source>
</evidence>
<dbReference type="EMBL" id="BAABWH010000003">
    <property type="protein sequence ID" value="GAA6145124.1"/>
    <property type="molecule type" value="Genomic_DNA"/>
</dbReference>
<feature type="binding site" evidence="6">
    <location>
        <begin position="16"/>
        <end position="18"/>
    </location>
    <ligand>
        <name>FMN</name>
        <dbReference type="ChEBI" id="CHEBI:58210"/>
    </ligand>
</feature>
<dbReference type="RefSeq" id="WP_353294067.1">
    <property type="nucleotide sequence ID" value="NZ_BAABWH010000003.1"/>
</dbReference>
<comment type="cofactor">
    <cofactor evidence="6">
        <name>FMN</name>
        <dbReference type="ChEBI" id="CHEBI:58210"/>
    </cofactor>
    <text evidence="6">Binds 1 FMN per subunit.</text>
</comment>
<feature type="binding site" evidence="6">
    <location>
        <begin position="137"/>
        <end position="140"/>
    </location>
    <ligand>
        <name>FMN</name>
        <dbReference type="ChEBI" id="CHEBI:58210"/>
    </ligand>
</feature>
<evidence type="ECO:0000256" key="6">
    <source>
        <dbReference type="HAMAP-Rule" id="MF_01216"/>
    </source>
</evidence>
<dbReference type="EC" id="1.6.5.-" evidence="6"/>
<dbReference type="Gene3D" id="3.40.50.360">
    <property type="match status" value="1"/>
</dbReference>
<comment type="catalytic activity">
    <reaction evidence="6">
        <text>2 a quinone + NADH + H(+) = 2 a 1,4-benzosemiquinone + NAD(+)</text>
        <dbReference type="Rhea" id="RHEA:65952"/>
        <dbReference type="ChEBI" id="CHEBI:15378"/>
        <dbReference type="ChEBI" id="CHEBI:57540"/>
        <dbReference type="ChEBI" id="CHEBI:57945"/>
        <dbReference type="ChEBI" id="CHEBI:132124"/>
        <dbReference type="ChEBI" id="CHEBI:134225"/>
    </reaction>
</comment>
<keyword evidence="3 6" id="KW-0560">Oxidoreductase</keyword>
<evidence type="ECO:0000313" key="8">
    <source>
        <dbReference type="EMBL" id="GAA6145124.1"/>
    </source>
</evidence>
<name>A0ABP9ZYC4_9GAMM</name>
<dbReference type="PANTHER" id="PTHR43741">
    <property type="entry name" value="FMN-DEPENDENT NADH-AZOREDUCTASE 1"/>
    <property type="match status" value="1"/>
</dbReference>
<keyword evidence="9" id="KW-1185">Reference proteome</keyword>
<comment type="function">
    <text evidence="6">Quinone reductase that provides resistance to thiol-specific stress caused by electrophilic quinones.</text>
</comment>
<evidence type="ECO:0000313" key="9">
    <source>
        <dbReference type="Proteomes" id="UP001481413"/>
    </source>
</evidence>
<keyword evidence="1 6" id="KW-0285">Flavoprotein</keyword>
<dbReference type="InterPro" id="IPR050104">
    <property type="entry name" value="FMN-dep_NADH:Q_OxRdtase_AzoR1"/>
</dbReference>
<dbReference type="HAMAP" id="MF_01216">
    <property type="entry name" value="Azoreductase_type1"/>
    <property type="match status" value="1"/>
</dbReference>
<evidence type="ECO:0000256" key="4">
    <source>
        <dbReference type="ARBA" id="ARBA00023027"/>
    </source>
</evidence>
<feature type="domain" description="Flavodoxin-like fold" evidence="7">
    <location>
        <begin position="3"/>
        <end position="188"/>
    </location>
</feature>